<evidence type="ECO:0000256" key="1">
    <source>
        <dbReference type="SAM" id="Phobius"/>
    </source>
</evidence>
<dbReference type="InterPro" id="IPR025557">
    <property type="entry name" value="DUF4282"/>
</dbReference>
<dbReference type="Proteomes" id="UP000254771">
    <property type="component" value="Unassembled WGS sequence"/>
</dbReference>
<keyword evidence="1" id="KW-0812">Transmembrane</keyword>
<organism evidence="2 3">
    <name type="scientific">endosymbiont of Escarpia spicata</name>
    <dbReference type="NCBI Taxonomy" id="2200908"/>
    <lineage>
        <taxon>Bacteria</taxon>
        <taxon>Pseudomonadati</taxon>
        <taxon>Pseudomonadota</taxon>
        <taxon>Gammaproteobacteria</taxon>
        <taxon>sulfur-oxidizing symbionts</taxon>
    </lineage>
</organism>
<proteinExistence type="predicted"/>
<evidence type="ECO:0000313" key="3">
    <source>
        <dbReference type="Proteomes" id="UP000254771"/>
    </source>
</evidence>
<accession>A0A370DPD5</accession>
<dbReference type="EMBL" id="QFXE01000008">
    <property type="protein sequence ID" value="RDH86776.1"/>
    <property type="molecule type" value="Genomic_DNA"/>
</dbReference>
<keyword evidence="1" id="KW-0472">Membrane</keyword>
<keyword evidence="1" id="KW-1133">Transmembrane helix</keyword>
<reference evidence="2 3" key="1">
    <citation type="journal article" date="2018" name="ISME J.">
        <title>Endosymbiont genomes yield clues of tubeworm success.</title>
        <authorList>
            <person name="Li Y."/>
            <person name="Liles M.R."/>
            <person name="Halanych K.M."/>
        </authorList>
    </citation>
    <scope>NUCLEOTIDE SEQUENCE [LARGE SCALE GENOMIC DNA]</scope>
    <source>
        <strain evidence="2">A1462</strain>
    </source>
</reference>
<keyword evidence="3" id="KW-1185">Reference proteome</keyword>
<dbReference type="Pfam" id="PF14110">
    <property type="entry name" value="DUF4282"/>
    <property type="match status" value="1"/>
</dbReference>
<protein>
    <recommendedName>
        <fullName evidence="4">DUF4282 domain-containing protein</fullName>
    </recommendedName>
</protein>
<feature type="transmembrane region" description="Helical" evidence="1">
    <location>
        <begin position="16"/>
        <end position="38"/>
    </location>
</feature>
<comment type="caution">
    <text evidence="2">The sequence shown here is derived from an EMBL/GenBank/DDBJ whole genome shotgun (WGS) entry which is preliminary data.</text>
</comment>
<sequence length="105" mass="12655">MDFLTFKSFISTTALIVFYYIGAVILPVGIWFFSIWIIKKYKFIDDAYNKGKEEIWGLLNKKQQVKLVLLAMTFFLFMELFWRMLFEFLIAYMQIRDALLQPHSF</sequence>
<evidence type="ECO:0000313" key="2">
    <source>
        <dbReference type="EMBL" id="RDH86776.1"/>
    </source>
</evidence>
<dbReference type="AlphaFoldDB" id="A0A370DPD5"/>
<gene>
    <name evidence="2" type="ORF">DIZ78_07755</name>
</gene>
<name>A0A370DPD5_9GAMM</name>
<evidence type="ECO:0008006" key="4">
    <source>
        <dbReference type="Google" id="ProtNLM"/>
    </source>
</evidence>
<feature type="transmembrane region" description="Helical" evidence="1">
    <location>
        <begin position="67"/>
        <end position="95"/>
    </location>
</feature>